<comment type="caution">
    <text evidence="2">The sequence shown here is derived from an EMBL/GenBank/DDBJ whole genome shotgun (WGS) entry which is preliminary data.</text>
</comment>
<evidence type="ECO:0000313" key="3">
    <source>
        <dbReference type="Proteomes" id="UP000637628"/>
    </source>
</evidence>
<evidence type="ECO:0000256" key="1">
    <source>
        <dbReference type="SAM" id="MobiDB-lite"/>
    </source>
</evidence>
<reference evidence="2 3" key="1">
    <citation type="submission" date="2021-01" db="EMBL/GenBank/DDBJ databases">
        <title>Whole genome shotgun sequence of Actinoplanes durhamensis NBRC 14914.</title>
        <authorList>
            <person name="Komaki H."/>
            <person name="Tamura T."/>
        </authorList>
    </citation>
    <scope>NUCLEOTIDE SEQUENCE [LARGE SCALE GENOMIC DNA]</scope>
    <source>
        <strain evidence="2 3">NBRC 14914</strain>
    </source>
</reference>
<sequence>MEVFAMSAMSTEQFPVAPGTSARRPDRAGPAGTATDHRFAGPTGSEVPDPGRRPGPGHRSEWQTQKAGAGPKAAPPTCRHRLGREAGRLAINVYDRNASGVAGFEKDAAKIMPFRWLREALTLSAELSEGVGATYVRMARKALR</sequence>
<proteinExistence type="predicted"/>
<feature type="compositionally biased region" description="Low complexity" evidence="1">
    <location>
        <begin position="66"/>
        <end position="76"/>
    </location>
</feature>
<protein>
    <submittedName>
        <fullName evidence="2">Uncharacterized protein</fullName>
    </submittedName>
</protein>
<name>A0ABQ3YRQ6_9ACTN</name>
<keyword evidence="3" id="KW-1185">Reference proteome</keyword>
<feature type="region of interest" description="Disordered" evidence="1">
    <location>
        <begin position="1"/>
        <end position="77"/>
    </location>
</feature>
<dbReference type="Proteomes" id="UP000637628">
    <property type="component" value="Unassembled WGS sequence"/>
</dbReference>
<evidence type="ECO:0000313" key="2">
    <source>
        <dbReference type="EMBL" id="GIE00223.1"/>
    </source>
</evidence>
<gene>
    <name evidence="2" type="ORF">Adu01nite_15730</name>
</gene>
<accession>A0ABQ3YRQ6</accession>
<dbReference type="EMBL" id="BOML01000013">
    <property type="protein sequence ID" value="GIE00223.1"/>
    <property type="molecule type" value="Genomic_DNA"/>
</dbReference>
<organism evidence="2 3">
    <name type="scientific">Paractinoplanes durhamensis</name>
    <dbReference type="NCBI Taxonomy" id="113563"/>
    <lineage>
        <taxon>Bacteria</taxon>
        <taxon>Bacillati</taxon>
        <taxon>Actinomycetota</taxon>
        <taxon>Actinomycetes</taxon>
        <taxon>Micromonosporales</taxon>
        <taxon>Micromonosporaceae</taxon>
        <taxon>Paractinoplanes</taxon>
    </lineage>
</organism>